<name>G4YW16_PHYSP</name>
<evidence type="ECO:0000313" key="3">
    <source>
        <dbReference type="Proteomes" id="UP000002640"/>
    </source>
</evidence>
<keyword evidence="1" id="KW-0472">Membrane</keyword>
<dbReference type="GeneID" id="20641378"/>
<keyword evidence="3" id="KW-1185">Reference proteome</keyword>
<dbReference type="InParanoid" id="G4YW16"/>
<gene>
    <name evidence="2" type="ORF">PHYSODRAFT_296496</name>
</gene>
<organism evidence="2 3">
    <name type="scientific">Phytophthora sojae (strain P6497)</name>
    <name type="common">Soybean stem and root rot agent</name>
    <name type="synonym">Phytophthora megasperma f. sp. glycines</name>
    <dbReference type="NCBI Taxonomy" id="1094619"/>
    <lineage>
        <taxon>Eukaryota</taxon>
        <taxon>Sar</taxon>
        <taxon>Stramenopiles</taxon>
        <taxon>Oomycota</taxon>
        <taxon>Peronosporomycetes</taxon>
        <taxon>Peronosporales</taxon>
        <taxon>Peronosporaceae</taxon>
        <taxon>Phytophthora</taxon>
    </lineage>
</organism>
<dbReference type="Proteomes" id="UP000002640">
    <property type="component" value="Unassembled WGS sequence"/>
</dbReference>
<protein>
    <submittedName>
        <fullName evidence="2">Uncharacterized protein</fullName>
    </submittedName>
</protein>
<dbReference type="OMA" id="CTKERAP"/>
<sequence length="125" mass="13598">MVCTKERAPQRQVAKPQELRGSPSGAATFLTLLVVVLGLDVLLTSGAKAVLPLMAFIETYPTRFAAFYQPKVEMLAAMVQDLFDGLEISEQLSEAWDFTAALVTLVCAHQVIESARTTVASRLNI</sequence>
<dbReference type="KEGG" id="psoj:PHYSODRAFT_296496"/>
<dbReference type="AlphaFoldDB" id="G4YW16"/>
<feature type="transmembrane region" description="Helical" evidence="1">
    <location>
        <begin position="25"/>
        <end position="44"/>
    </location>
</feature>
<evidence type="ECO:0000256" key="1">
    <source>
        <dbReference type="SAM" id="Phobius"/>
    </source>
</evidence>
<evidence type="ECO:0000313" key="2">
    <source>
        <dbReference type="EMBL" id="EGZ24399.1"/>
    </source>
</evidence>
<keyword evidence="1" id="KW-0812">Transmembrane</keyword>
<dbReference type="EMBL" id="JH159152">
    <property type="protein sequence ID" value="EGZ24399.1"/>
    <property type="molecule type" value="Genomic_DNA"/>
</dbReference>
<dbReference type="RefSeq" id="XP_009519687.1">
    <property type="nucleotide sequence ID" value="XM_009521392.1"/>
</dbReference>
<reference evidence="2 3" key="1">
    <citation type="journal article" date="2006" name="Science">
        <title>Phytophthora genome sequences uncover evolutionary origins and mechanisms of pathogenesis.</title>
        <authorList>
            <person name="Tyler B.M."/>
            <person name="Tripathy S."/>
            <person name="Zhang X."/>
            <person name="Dehal P."/>
            <person name="Jiang R.H."/>
            <person name="Aerts A."/>
            <person name="Arredondo F.D."/>
            <person name="Baxter L."/>
            <person name="Bensasson D."/>
            <person name="Beynon J.L."/>
            <person name="Chapman J."/>
            <person name="Damasceno C.M."/>
            <person name="Dorrance A.E."/>
            <person name="Dou D."/>
            <person name="Dickerman A.W."/>
            <person name="Dubchak I.L."/>
            <person name="Garbelotto M."/>
            <person name="Gijzen M."/>
            <person name="Gordon S.G."/>
            <person name="Govers F."/>
            <person name="Grunwald N.J."/>
            <person name="Huang W."/>
            <person name="Ivors K.L."/>
            <person name="Jones R.W."/>
            <person name="Kamoun S."/>
            <person name="Krampis K."/>
            <person name="Lamour K.H."/>
            <person name="Lee M.K."/>
            <person name="McDonald W.H."/>
            <person name="Medina M."/>
            <person name="Meijer H.J."/>
            <person name="Nordberg E.K."/>
            <person name="Maclean D.J."/>
            <person name="Ospina-Giraldo M.D."/>
            <person name="Morris P.F."/>
            <person name="Phuntumart V."/>
            <person name="Putnam N.H."/>
            <person name="Rash S."/>
            <person name="Rose J.K."/>
            <person name="Sakihama Y."/>
            <person name="Salamov A.A."/>
            <person name="Savidor A."/>
            <person name="Scheuring C.F."/>
            <person name="Smith B.M."/>
            <person name="Sobral B.W."/>
            <person name="Terry A."/>
            <person name="Torto-Alalibo T.A."/>
            <person name="Win J."/>
            <person name="Xu Z."/>
            <person name="Zhang H."/>
            <person name="Grigoriev I.V."/>
            <person name="Rokhsar D.S."/>
            <person name="Boore J.L."/>
        </authorList>
    </citation>
    <scope>NUCLEOTIDE SEQUENCE [LARGE SCALE GENOMIC DNA]</scope>
    <source>
        <strain evidence="2 3">P6497</strain>
    </source>
</reference>
<accession>G4YW16</accession>
<keyword evidence="1" id="KW-1133">Transmembrane helix</keyword>
<proteinExistence type="predicted"/>